<dbReference type="InterPro" id="IPR029055">
    <property type="entry name" value="Ntn_hydrolases_N"/>
</dbReference>
<keyword evidence="7" id="KW-0285">Flavoprotein</keyword>
<dbReference type="Gene3D" id="3.60.20.10">
    <property type="entry name" value="Glutamine Phosphoribosylpyrophosphate, subunit 1, domain 1"/>
    <property type="match status" value="1"/>
</dbReference>
<dbReference type="InterPro" id="IPR050711">
    <property type="entry name" value="ET-N_metabolism_enzyme"/>
</dbReference>
<dbReference type="EMBL" id="JAHHHV010000091">
    <property type="protein sequence ID" value="MBW4468637.1"/>
    <property type="molecule type" value="Genomic_DNA"/>
</dbReference>
<dbReference type="SUPFAM" id="SSF51395">
    <property type="entry name" value="FMN-linked oxidoreductases"/>
    <property type="match status" value="1"/>
</dbReference>
<dbReference type="Pfam" id="PF04898">
    <property type="entry name" value="Glu_syn_central"/>
    <property type="match status" value="1"/>
</dbReference>
<dbReference type="InterPro" id="IPR006982">
    <property type="entry name" value="Glu_synth_centr_N"/>
</dbReference>
<dbReference type="Pfam" id="PF01493">
    <property type="entry name" value="GXGXG"/>
    <property type="match status" value="1"/>
</dbReference>
<dbReference type="Gene3D" id="2.160.20.60">
    <property type="entry name" value="Glutamate synthase, alpha subunit, C-terminal domain"/>
    <property type="match status" value="1"/>
</dbReference>
<evidence type="ECO:0000313" key="20">
    <source>
        <dbReference type="Proteomes" id="UP000707356"/>
    </source>
</evidence>
<comment type="pathway">
    <text evidence="4">Nitrogen metabolism.</text>
</comment>
<keyword evidence="15" id="KW-0003">3Fe-4S</keyword>
<dbReference type="GO" id="GO:0016041">
    <property type="term" value="F:glutamate synthase (ferredoxin) activity"/>
    <property type="evidence" value="ECO:0007669"/>
    <property type="project" value="UniProtKB-EC"/>
</dbReference>
<evidence type="ECO:0000256" key="7">
    <source>
        <dbReference type="ARBA" id="ARBA00022630"/>
    </source>
</evidence>
<keyword evidence="12" id="KW-0408">Iron</keyword>
<feature type="domain" description="Glutamine amidotransferase type-2" evidence="18">
    <location>
        <begin position="29"/>
        <end position="429"/>
    </location>
</feature>
<dbReference type="CDD" id="cd00713">
    <property type="entry name" value="GltS"/>
    <property type="match status" value="1"/>
</dbReference>
<evidence type="ECO:0000256" key="6">
    <source>
        <dbReference type="ARBA" id="ARBA00022605"/>
    </source>
</evidence>
<dbReference type="FunFam" id="2.160.20.60:FF:000003">
    <property type="entry name" value="Ferredoxin-dependent glutamate synthase, chloroplastic"/>
    <property type="match status" value="1"/>
</dbReference>
<dbReference type="CDD" id="cd02808">
    <property type="entry name" value="GltS_FMN"/>
    <property type="match status" value="1"/>
</dbReference>
<sequence length="1546" mass="168809">MSQDQWESREQNRAGYAGQPWLVEERDACGVGFIADQYGRASHDLIAKALTAVTCMEHRGGCSADQDSGDGAGLMTAIPWKLFVGWMAESGISAPSVEQIGVAMIFLPQAEEIAQQARQVTEQMVAEAGLKLLGWRKVPIKPETLGLQARENQPQIEQILVQSDLQGEALERQLYLTRKRIQHSPPDCAEHRLAWKDFYVCSFSHRTIVYKGMVRSEVLGRFYADLTNPAYESAFAIYHRRFSTNTMPKWPLAQPMRFLGHNGEINTLLGNINWMTAREADLEHEHWGESLAYIKPIVDPERSDSANLDNVMELLVHSGRSPIEAAMIMVPEAYNNQPDLANHPEIVDFYEYYSGIQEPWDGPALLSFSDGKIVAAALDRNGLRPARYSITKDGFVVVASEAGVVDLPEAEIVEKGRLGPGQSIAVDLVNHEILRNWEIKQRVASQHPYGEWLKARQVLAPQEFPGERQLESSLLLQQQTAFGYTTEDVEMIIEDMAAQGKEPTFCMGDDVPLAVLSSKPRLLYDYFKQRFAQVTNPAIDPLRESLVMSLASQLGERGNLLEAKPEHAHLLKLESPILNDGELEQIRRSEFATANLSTLFSLADGPEGLQQAVQQLCQEATAAVRDGKKVLILSDRITLDGEAAQLSEDLTYIPPMLAVGAVHHHLIRQGLRMKASLVVDTAQCWSTHHFACLVGYGASAVCPYLAWETVRHWWFSAKTQKLMETGKISPVSLTGAQYNYRKAVEGGLLKILSKMGISLFSSYQASQIFEAIGIGAELLHLGFKGTASRLGGLSVAELAQEIINLHSRAFPELNLKKLENFGFFNYKPGGEYHMNSPEMSKYLHKAVATKSADHYELYKQTLENRPVTALRDLLDMQGDRPAMPIEQVEPVEEIVKRFCTGAMSLGSLSREAHETLAVAMNRLGGKSNCGEGGEDPTRFHPLNDVDETGRSALFPHLKELRNGDTVNSAIKQVASGRFGVTPQYLMSGRQLEIKVAQGAKPGEGGQLPGKKVSPYIAMLRRSKPGVTLISPPPHHDIYSIEDLAQLIFDLHQINPVAQVSVKLVAEIGIGTVAAGVAKANADIIQISGHDGGTGASPLSSIKHAGVPWELGLTEVHSVLMQNKLRDRVLLRADGGMKTGWDVVMAALMGAEEYGFGSVAMISEGCIMARVCHTNNCPVGVATQQEKLRQRFSGTPEHVVNFFYFVAEEVRSLLARLGYASLKDLIGRADLLKVRAGVEIAKTQALNLDCLTQLPDSRTDRSWLEHGASSHSNGAVLDDEILADAEILAAIQEQGTVSKTYKVVNTDRSVGARVSGVIAKQYGDQGFSGQINLSFQGSVGQSFGAFALSGLSLSLEGEANDYVGKGMNGGEIIIKPFANSTYDPAENVIVGNTCLYGATGGTLYANGQAGERFAVRNSLGKAVIEGTGDHCCEYMTGGVIVVLGHAGRNVGAGMTGGLAYFYDADGSFPTKVNPEIVKVQRVVTPAGEEQLKALIEAHLDRTGSPKAQQILDRWSESLPRFWQVVPPSEADSPEASASIDKVLIPAQ</sequence>
<evidence type="ECO:0000259" key="18">
    <source>
        <dbReference type="PROSITE" id="PS51278"/>
    </source>
</evidence>
<dbReference type="FunFam" id="3.60.20.10:FF:000001">
    <property type="entry name" value="Glutamate synthase, large subunit"/>
    <property type="match status" value="1"/>
</dbReference>
<evidence type="ECO:0000256" key="12">
    <source>
        <dbReference type="ARBA" id="ARBA00023004"/>
    </source>
</evidence>
<evidence type="ECO:0000256" key="5">
    <source>
        <dbReference type="ARBA" id="ARBA00009716"/>
    </source>
</evidence>
<keyword evidence="11" id="KW-0560">Oxidoreductase</keyword>
<evidence type="ECO:0000256" key="13">
    <source>
        <dbReference type="ARBA" id="ARBA00023014"/>
    </source>
</evidence>
<keyword evidence="14" id="KW-0314">Glutamate biosynthesis</keyword>
<dbReference type="GO" id="GO:0046872">
    <property type="term" value="F:metal ion binding"/>
    <property type="evidence" value="ECO:0007669"/>
    <property type="project" value="UniProtKB-KW"/>
</dbReference>
<proteinExistence type="inferred from homology"/>
<evidence type="ECO:0000256" key="9">
    <source>
        <dbReference type="ARBA" id="ARBA00022723"/>
    </source>
</evidence>
<evidence type="ECO:0000313" key="19">
    <source>
        <dbReference type="EMBL" id="MBW4468637.1"/>
    </source>
</evidence>
<dbReference type="Gene3D" id="3.20.20.70">
    <property type="entry name" value="Aldolase class I"/>
    <property type="match status" value="2"/>
</dbReference>
<dbReference type="Pfam" id="PF01645">
    <property type="entry name" value="Glu_synthase"/>
    <property type="match status" value="1"/>
</dbReference>
<dbReference type="SUPFAM" id="SSF69336">
    <property type="entry name" value="Alpha subunit of glutamate synthase, C-terminal domain"/>
    <property type="match status" value="1"/>
</dbReference>
<comment type="cofactor">
    <cofactor evidence="2">
        <name>[3Fe-4S] cluster</name>
        <dbReference type="ChEBI" id="CHEBI:21137"/>
    </cofactor>
</comment>
<evidence type="ECO:0000256" key="16">
    <source>
        <dbReference type="ARBA" id="ARBA00037928"/>
    </source>
</evidence>
<organism evidence="19 20">
    <name type="scientific">Pegethrix bostrychoides GSE-TBD4-15B</name>
    <dbReference type="NCBI Taxonomy" id="2839662"/>
    <lineage>
        <taxon>Bacteria</taxon>
        <taxon>Bacillati</taxon>
        <taxon>Cyanobacteriota</taxon>
        <taxon>Cyanophyceae</taxon>
        <taxon>Oculatellales</taxon>
        <taxon>Oculatellaceae</taxon>
        <taxon>Pegethrix</taxon>
    </lineage>
</organism>
<dbReference type="PANTHER" id="PTHR11938:SF133">
    <property type="entry name" value="GLUTAMATE SYNTHASE (NADH)"/>
    <property type="match status" value="1"/>
</dbReference>
<comment type="cofactor">
    <cofactor evidence="1">
        <name>FMN</name>
        <dbReference type="ChEBI" id="CHEBI:58210"/>
    </cofactor>
</comment>
<protein>
    <recommendedName>
        <fullName evidence="17">glutamate synthase (ferredoxin)</fullName>
        <ecNumber evidence="17">1.4.7.1</ecNumber>
    </recommendedName>
</protein>
<evidence type="ECO:0000256" key="14">
    <source>
        <dbReference type="ARBA" id="ARBA00023164"/>
    </source>
</evidence>
<dbReference type="InterPro" id="IPR013785">
    <property type="entry name" value="Aldolase_TIM"/>
</dbReference>
<keyword evidence="8" id="KW-0288">FMN</keyword>
<evidence type="ECO:0000256" key="8">
    <source>
        <dbReference type="ARBA" id="ARBA00022643"/>
    </source>
</evidence>
<evidence type="ECO:0000256" key="15">
    <source>
        <dbReference type="ARBA" id="ARBA00023291"/>
    </source>
</evidence>
<dbReference type="Pfam" id="PF00310">
    <property type="entry name" value="GATase_2"/>
    <property type="match status" value="1"/>
</dbReference>
<dbReference type="FunFam" id="3.20.20.70:FF:000084">
    <property type="entry name" value="Ferredoxin-dependent glutamate synthase, chloroplastic"/>
    <property type="match status" value="1"/>
</dbReference>
<dbReference type="PANTHER" id="PTHR11938">
    <property type="entry name" value="FAD NADPH DEHYDROGENASE/OXIDOREDUCTASE"/>
    <property type="match status" value="1"/>
</dbReference>
<dbReference type="Proteomes" id="UP000707356">
    <property type="component" value="Unassembled WGS sequence"/>
</dbReference>
<comment type="caution">
    <text evidence="19">The sequence shown here is derived from an EMBL/GenBank/DDBJ whole genome shotgun (WGS) entry which is preliminary data.</text>
</comment>
<evidence type="ECO:0000256" key="10">
    <source>
        <dbReference type="ARBA" id="ARBA00022962"/>
    </source>
</evidence>
<dbReference type="EC" id="1.4.7.1" evidence="17"/>
<gene>
    <name evidence="19" type="ORF">KME07_24700</name>
</gene>
<dbReference type="CDD" id="cd00982">
    <property type="entry name" value="gltB_C"/>
    <property type="match status" value="1"/>
</dbReference>
<dbReference type="PROSITE" id="PS51278">
    <property type="entry name" value="GATASE_TYPE_2"/>
    <property type="match status" value="1"/>
</dbReference>
<evidence type="ECO:0000256" key="2">
    <source>
        <dbReference type="ARBA" id="ARBA00001927"/>
    </source>
</evidence>
<reference evidence="19" key="2">
    <citation type="journal article" date="2022" name="Microbiol. Resour. Announc.">
        <title>Metagenome Sequencing to Explore Phylogenomics of Terrestrial Cyanobacteria.</title>
        <authorList>
            <person name="Ward R.D."/>
            <person name="Stajich J.E."/>
            <person name="Johansen J.R."/>
            <person name="Huntemann M."/>
            <person name="Clum A."/>
            <person name="Foster B."/>
            <person name="Foster B."/>
            <person name="Roux S."/>
            <person name="Palaniappan K."/>
            <person name="Varghese N."/>
            <person name="Mukherjee S."/>
            <person name="Reddy T.B.K."/>
            <person name="Daum C."/>
            <person name="Copeland A."/>
            <person name="Chen I.A."/>
            <person name="Ivanova N.N."/>
            <person name="Kyrpides N.C."/>
            <person name="Shapiro N."/>
            <person name="Eloe-Fadrosh E.A."/>
            <person name="Pietrasiak N."/>
        </authorList>
    </citation>
    <scope>NUCLEOTIDE SEQUENCE</scope>
    <source>
        <strain evidence="19">GSE-TBD4-15B</strain>
    </source>
</reference>
<keyword evidence="13" id="KW-0411">Iron-sulfur</keyword>
<comment type="similarity">
    <text evidence="5">Belongs to the glutamate synthase family.</text>
</comment>
<reference evidence="19" key="1">
    <citation type="submission" date="2021-05" db="EMBL/GenBank/DDBJ databases">
        <authorList>
            <person name="Pietrasiak N."/>
            <person name="Ward R."/>
            <person name="Stajich J.E."/>
            <person name="Kurbessoian T."/>
        </authorList>
    </citation>
    <scope>NUCLEOTIDE SEQUENCE</scope>
    <source>
        <strain evidence="19">GSE-TBD4-15B</strain>
    </source>
</reference>
<evidence type="ECO:0000256" key="17">
    <source>
        <dbReference type="ARBA" id="ARBA00039085"/>
    </source>
</evidence>
<evidence type="ECO:0000256" key="1">
    <source>
        <dbReference type="ARBA" id="ARBA00001917"/>
    </source>
</evidence>
<accession>A0A951PFE8</accession>
<dbReference type="InterPro" id="IPR002932">
    <property type="entry name" value="Glu_synthdom"/>
</dbReference>
<name>A0A951PFE8_9CYAN</name>
<dbReference type="InterPro" id="IPR017932">
    <property type="entry name" value="GATase_2_dom"/>
</dbReference>
<comment type="pathway">
    <text evidence="16">Amino-acid biosynthesis; L-glutamate biosynthesis via GLT pathway; L-glutamate from 2-oxoglutarate and L-glutamine (ferredoxin route): step 1/1.</text>
</comment>
<dbReference type="InterPro" id="IPR002489">
    <property type="entry name" value="Glu_synth_asu_C"/>
</dbReference>
<comment type="pathway">
    <text evidence="3">Energy metabolism; nitrogen metabolism.</text>
</comment>
<keyword evidence="9" id="KW-0479">Metal-binding</keyword>
<keyword evidence="6" id="KW-0028">Amino-acid biosynthesis</keyword>
<dbReference type="InterPro" id="IPR036485">
    <property type="entry name" value="Glu_synth_asu_C_sf"/>
</dbReference>
<dbReference type="GO" id="GO:0051538">
    <property type="term" value="F:3 iron, 4 sulfur cluster binding"/>
    <property type="evidence" value="ECO:0007669"/>
    <property type="project" value="UniProtKB-KW"/>
</dbReference>
<evidence type="ECO:0000256" key="4">
    <source>
        <dbReference type="ARBA" id="ARBA00004909"/>
    </source>
</evidence>
<keyword evidence="10" id="KW-0315">Glutamine amidotransferase</keyword>
<dbReference type="GO" id="GO:0019676">
    <property type="term" value="P:ammonia assimilation cycle"/>
    <property type="evidence" value="ECO:0007669"/>
    <property type="project" value="TreeGrafter"/>
</dbReference>
<evidence type="ECO:0000256" key="3">
    <source>
        <dbReference type="ARBA" id="ARBA00004802"/>
    </source>
</evidence>
<dbReference type="SUPFAM" id="SSF56235">
    <property type="entry name" value="N-terminal nucleophile aminohydrolases (Ntn hydrolases)"/>
    <property type="match status" value="1"/>
</dbReference>
<evidence type="ECO:0000256" key="11">
    <source>
        <dbReference type="ARBA" id="ARBA00023002"/>
    </source>
</evidence>
<dbReference type="GO" id="GO:0006537">
    <property type="term" value="P:glutamate biosynthetic process"/>
    <property type="evidence" value="ECO:0007669"/>
    <property type="project" value="UniProtKB-KW"/>
</dbReference>